<comment type="pathway">
    <text evidence="3">Amino-acid biosynthesis; L-methionine biosynthesis via de novo pathway; L-methionine from L-homocysteine (MetH route): step 1/1.</text>
</comment>
<dbReference type="NCBIfam" id="TIGR02082">
    <property type="entry name" value="metH"/>
    <property type="match status" value="1"/>
</dbReference>
<feature type="binding site" evidence="18">
    <location>
        <position position="455"/>
    </location>
    <ligand>
        <name>Zn(2+)</name>
        <dbReference type="ChEBI" id="CHEBI:29105"/>
    </ligand>
</feature>
<feature type="domain" description="Hcy-binding" evidence="21">
    <location>
        <begin position="1552"/>
        <end position="1875"/>
    </location>
</feature>
<evidence type="ECO:0000256" key="10">
    <source>
        <dbReference type="ARBA" id="ARBA00022691"/>
    </source>
</evidence>
<keyword evidence="8" id="KW-0846">Cobalamin</keyword>
<dbReference type="Proteomes" id="UP000612055">
    <property type="component" value="Unassembled WGS sequence"/>
</dbReference>
<feature type="binding site" evidence="18">
    <location>
        <position position="1797"/>
    </location>
    <ligand>
        <name>Zn(2+)</name>
        <dbReference type="ChEBI" id="CHEBI:29105"/>
    </ligand>
</feature>
<evidence type="ECO:0000256" key="1">
    <source>
        <dbReference type="ARBA" id="ARBA00001947"/>
    </source>
</evidence>
<sequence length="2815" mass="305080">MLVGAVACSWASLPLVLAAAGELAPIAVVAVVVAIAGVAASRRSTAAAQTVKEAAVAPKPAAAVVAPVAPAATAAPVPASPAEPAVAETSAASLAKAAAPTAAAAVERAAPVASTASTAALAQPAAPAPSAAPAQPAVPKRSQDTFAELDKLMRSRICFIDGAMGTQIQKYKLQEEDFRGERYKDHGHELKGNNDLLVITRPDVIGAIHTAYLEGGADIIETNTFNGTCISQADYELQADEEVALINRTAAQLAKKCVADFLAAHPESGPRFVAGAIGPTNKTLSVSPSVENPALRGVTYDEVVDAYYKQAEALYEGGVDMFLVETIFDTLNAKAAVFALEKFFADKGVRIPVFYSGTIVDNSGRTLSGQTNEAFWNSISHAKPMAVGLNCALGAKDMLQYVANLSACADCFVFCYPNAGLPNAMGGYDQKGEEMAEEIRPFCEKGLVNAIGGCCGTGPEHIAAIKKMASAYPARQPHPVEPLMRLSGLEPLNYRPDPTNYRRTFLNIGERCNVAGSIMFKKAIINNDFDTAVSIAVKQVAQGADVLDINMDDGLIEGVGAMTRFVNLLVSDPEISRIPFMIDSSKFHIVEAGLKCSQGKCIVNSISLKEGEDAFKRQAEIVKRHGAAVVVMAFDEQGQAATCEDKVRMCCRAYKILVEEVGFNPQDIIFDPNILTVGTGLPEHNNYAVDFIRATREIKRVCPGCKISGGVSNIAFSFRGNEAVRRAFHSAFLHHACLAGMDMGIVNAAQVKEDEYSKVDKELLGFVEDVLLNRREDATERMLTYAATLDPKSKPTAVRKLNEEPAGPKITPRLNPVAADVDTLAPETDLPPVPTFRTPKEPIKRSAAFEPLDKLMRSRICFIDGAMGTQIQKYKLQEEDFRGERYKDHGHELKGNNDLLVITRPDVIGAIHTAYLEGGADIIETNTFNGTCISQADYELQADEEVALINRTAAQLAKKCVADFLAAHPESGPRFVAGAIGPTNKTLSVSPSVENPALRGVTYDEVVDAYYKQAEALYEGGVDMFLVETIFDTLNAKAAVFALEKFFADKGVRIPVFYSGTIVDNSGRTLSGQTNEAFWNSISHAKPMAVGLNCALGAKDMLQYVANLSACADCFVFCYPNAGLPNAMGGYDQKGEEMAEEIRPFCEKGLVNAIGGCCGTGPEHIAAIKKMASAYPARQPHPVEPLMRLSGLEPLNYRPDPTNYRRTFLNIGERCNVAGSIMFKKAIINNDFDTAVSIAVKQVAQGADVLDINMDDGLIEGVGAMTRFVNLLVSDPEISRIPFMIDSSKFHIVEAGLKCSQGKCIVNSISLKEGEDAFKRQAEIVKRHGAAVVVMAFDEQGQAAGYEDKVRICSRAFRILVEEVGFNPQDIIFDPNILTVGTGLPEHNNYAVDFIRATREIKRVCPGCKISGGVSNIAFSFRGNEAVRRAFHSAFLHHACLAGMDMGIVNAAQVKEDEYSKVDKELLGFVEDVLLNRCENATERMLEYAALLDPKSKPTAVVKIASANAGPNITPRLNPVAADVDTLAPETDLPPVPTFRTPKEPIKRSAAFEPLDKLMRSRICFIDGAMGTQIQKYKLQEEDFRGERYKDHGHELKGNNDLLVITRPDVIGAIHTAYLEGGADIIETNTFNGTCISQADYELQADEEVALINRTAAQLAKKCVADFLAAHPESGPRFVAGAIGPTNKTLSVSPSVENPALRGVTYDEVVDAYYKQAEALYEGGVDMFLVETIFDTLNAKAAVFALEKFFADKGVRIPVFYSGTIVDNSGRTLSGQTNEAFWNSISHAKPMAVGLNCALGAKDMLQYVANLSACADCFVFCYPNAGLPNAMGGYDQKGEEMAEEIRPFCEKGLVNAIGGCCGTGPEHIAAIKKMASAYPARQPHPVEPLMRLSGLEPLNYRPDPTNYRRTFLNIGERCNVAGSIMFKKAIINNDFDTAVSIAVKQVAQGADVLDINMDDGLIEGVGAMTRFVNLLVSDPEISRIPFMIDSSKFHIVEAGLKCSQGKCIVNSISLKEGEDAFKRQAEIVKRHGAAVVVMAFDEQGQAAGYEDKVRICSRAFRILVEEVGFNPQDIIFDPNILTVGTGLPEHNNYAVDFIRATREIKRVCPGCKISGGVSNIAFSFRGNEAVRRAFHSAFLHHACLAGMDMGIVNAAQVKEDEYSKVDKELLGFVEDVLLNRCENATERMLEYAALLDPKSKPTAVVKKGGAAGGAAAAGAKAESWRDLSVEKRIEHALIKGIDEFAAADAEEARTCGRYPKPLNVIEGPLMDGMNVVGDLFGAGKMFLPQVIKSARVMKKAVAHLIPYIEEEKARSGTTGENSNAGVFVIATVKGDVHDIGKNIVSVVLGCNNFKVIDLGVMTPWEKILDAAVEHKADIIGLSGLITPSLDEMVTVAKKMEERGVKTPLLIGGATTSKMHTAVKIAPAYSGPVVHVLDASRSVPVCQAFVDKNAKQRQSYIDEVAEQYADLREEFYASLEDRKYLSLADARKKALVVDWKDPVNRPVVPKILGNKVLTEYPIEDVLDYIDWNPFFQVWQLRGRYPNRGYPRIFNDATVGAEAKKLFEEAQAMLRDFVANKRVRLNAVVGLYPAAAVGDDIEVYEDETRTVVKARMAGLRQQAEKEGDEPYYCLSDFVAPKGSGLEDYVGMFACSAGHGLEEVIAGYKAAGDDYSYIMAEALADRLAEALAEKLHELVRREYWGYAPDEALSVDDMLKVKYQGIRPAPGYPSQPDHTEKRTMWELLDADAATGISLTDSLAMWPAASVSGLYFGGRCSSYFAVGKITKEQVLDYAARKKMDPTEAERWLATMLNYEP</sequence>
<evidence type="ECO:0000256" key="18">
    <source>
        <dbReference type="PROSITE-ProRule" id="PRU00333"/>
    </source>
</evidence>
<dbReference type="Pfam" id="PF00809">
    <property type="entry name" value="Pterin_bind"/>
    <property type="match status" value="3"/>
</dbReference>
<dbReference type="UniPathway" id="UPA00051">
    <property type="reaction ID" value="UER00081"/>
</dbReference>
<feature type="binding site" evidence="18">
    <location>
        <position position="1860"/>
    </location>
    <ligand>
        <name>Zn(2+)</name>
        <dbReference type="ChEBI" id="CHEBI:29105"/>
    </ligand>
</feature>
<feature type="binding site" evidence="18">
    <location>
        <position position="391"/>
    </location>
    <ligand>
        <name>Zn(2+)</name>
        <dbReference type="ChEBI" id="CHEBI:29105"/>
    </ligand>
</feature>
<protein>
    <recommendedName>
        <fullName evidence="5">methionine synthase</fullName>
        <ecNumber evidence="5">2.1.1.13</ecNumber>
    </recommendedName>
    <alternativeName>
        <fullName evidence="17">5-methyltetrahydrofolate--homocysteine methyltransferase</fullName>
    </alternativeName>
    <alternativeName>
        <fullName evidence="16">Vitamin-B12 dependent methionine synthase</fullName>
    </alternativeName>
</protein>
<dbReference type="FunFam" id="3.40.50.280:FF:000001">
    <property type="entry name" value="Methionine synthase"/>
    <property type="match status" value="1"/>
</dbReference>
<dbReference type="SUPFAM" id="SSF56507">
    <property type="entry name" value="Methionine synthase activation domain-like"/>
    <property type="match status" value="1"/>
</dbReference>
<dbReference type="EC" id="2.1.1.13" evidence="5"/>
<feature type="chain" id="PRO_5032602578" description="methionine synthase" evidence="20">
    <location>
        <begin position="19"/>
        <end position="2815"/>
    </location>
</feature>
<keyword evidence="10" id="KW-0949">S-adenosyl-L-methionine</keyword>
<comment type="cofactor">
    <cofactor evidence="2">
        <name>methylcob(III)alamin</name>
        <dbReference type="ChEBI" id="CHEBI:28115"/>
    </cofactor>
</comment>
<dbReference type="Gene3D" id="1.10.288.10">
    <property type="entry name" value="Cobalamin-dependent Methionine Synthase, domain 2"/>
    <property type="match status" value="1"/>
</dbReference>
<name>A0A835XMR5_9CHLO</name>
<dbReference type="OrthoDB" id="261426at2759"/>
<dbReference type="CDD" id="cd02069">
    <property type="entry name" value="methionine_synthase_B12_BD"/>
    <property type="match status" value="1"/>
</dbReference>
<dbReference type="Gene3D" id="3.20.20.20">
    <property type="entry name" value="Dihydropteroate synthase-like"/>
    <property type="match status" value="3"/>
</dbReference>
<dbReference type="InterPro" id="IPR011005">
    <property type="entry name" value="Dihydropteroate_synth-like_sf"/>
</dbReference>
<dbReference type="EMBL" id="JAEHOE010000116">
    <property type="protein sequence ID" value="KAG2486187.1"/>
    <property type="molecule type" value="Genomic_DNA"/>
</dbReference>
<evidence type="ECO:0000256" key="13">
    <source>
        <dbReference type="ARBA" id="ARBA00022833"/>
    </source>
</evidence>
<comment type="caution">
    <text evidence="26">The sequence shown here is derived from an EMBL/GenBank/DDBJ whole genome shotgun (WGS) entry which is preliminary data.</text>
</comment>
<dbReference type="Pfam" id="PF02965">
    <property type="entry name" value="Met_synt_B12"/>
    <property type="match status" value="1"/>
</dbReference>
<dbReference type="Gene3D" id="3.10.196.10">
    <property type="entry name" value="Vitamin B12-dependent methionine synthase, activation domain"/>
    <property type="match status" value="1"/>
</dbReference>
<dbReference type="GO" id="GO:0008270">
    <property type="term" value="F:zinc ion binding"/>
    <property type="evidence" value="ECO:0007669"/>
    <property type="project" value="InterPro"/>
</dbReference>
<keyword evidence="14" id="KW-0486">Methionine biosynthesis</keyword>
<dbReference type="Gene3D" id="1.10.1240.10">
    <property type="entry name" value="Methionine synthase domain"/>
    <property type="match status" value="1"/>
</dbReference>
<dbReference type="FunFam" id="3.20.20.20:FF:000002">
    <property type="entry name" value="Methionine synthase"/>
    <property type="match status" value="3"/>
</dbReference>
<evidence type="ECO:0000256" key="5">
    <source>
        <dbReference type="ARBA" id="ARBA00012032"/>
    </source>
</evidence>
<feature type="binding site" evidence="18">
    <location>
        <position position="1158"/>
    </location>
    <ligand>
        <name>Zn(2+)</name>
        <dbReference type="ChEBI" id="CHEBI:29105"/>
    </ligand>
</feature>
<keyword evidence="12" id="KW-0677">Repeat</keyword>
<keyword evidence="15" id="KW-0170">Cobalt</keyword>
<keyword evidence="9 19" id="KW-0808">Transferase</keyword>
<feature type="signal peptide" evidence="20">
    <location>
        <begin position="1"/>
        <end position="18"/>
    </location>
</feature>
<dbReference type="InterPro" id="IPR003726">
    <property type="entry name" value="HCY_dom"/>
</dbReference>
<feature type="domain" description="Pterin-binding" evidence="22">
    <location>
        <begin position="1208"/>
        <end position="1468"/>
    </location>
</feature>
<evidence type="ECO:0000313" key="27">
    <source>
        <dbReference type="Proteomes" id="UP000612055"/>
    </source>
</evidence>
<dbReference type="PROSITE" id="PS50974">
    <property type="entry name" value="ADOMET_ACTIVATION"/>
    <property type="match status" value="1"/>
</dbReference>
<dbReference type="GO" id="GO:0046653">
    <property type="term" value="P:tetrahydrofolate metabolic process"/>
    <property type="evidence" value="ECO:0007669"/>
    <property type="project" value="TreeGrafter"/>
</dbReference>
<keyword evidence="20" id="KW-0732">Signal</keyword>
<evidence type="ECO:0000256" key="14">
    <source>
        <dbReference type="ARBA" id="ARBA00023167"/>
    </source>
</evidence>
<dbReference type="CDD" id="cd00740">
    <property type="entry name" value="MeTr"/>
    <property type="match status" value="3"/>
</dbReference>
<dbReference type="InterPro" id="IPR036594">
    <property type="entry name" value="Meth_synthase_dom"/>
</dbReference>
<evidence type="ECO:0000256" key="2">
    <source>
        <dbReference type="ARBA" id="ARBA00001956"/>
    </source>
</evidence>
<evidence type="ECO:0000256" key="8">
    <source>
        <dbReference type="ARBA" id="ARBA00022628"/>
    </source>
</evidence>
<dbReference type="SUPFAM" id="SSF52242">
    <property type="entry name" value="Cobalamin (vitamin B12)-binding domain"/>
    <property type="match status" value="1"/>
</dbReference>
<evidence type="ECO:0000259" key="25">
    <source>
        <dbReference type="PROSITE" id="PS51337"/>
    </source>
</evidence>
<evidence type="ECO:0000313" key="26">
    <source>
        <dbReference type="EMBL" id="KAG2486187.1"/>
    </source>
</evidence>
<dbReference type="InterPro" id="IPR011822">
    <property type="entry name" value="MetH"/>
</dbReference>
<dbReference type="InterPro" id="IPR003759">
    <property type="entry name" value="Cbl-bd_cap"/>
</dbReference>
<dbReference type="SUPFAM" id="SSF82282">
    <property type="entry name" value="Homocysteine S-methyltransferase"/>
    <property type="match status" value="3"/>
</dbReference>
<evidence type="ECO:0000256" key="20">
    <source>
        <dbReference type="SAM" id="SignalP"/>
    </source>
</evidence>
<dbReference type="FunFam" id="1.10.1240.10:FF:000001">
    <property type="entry name" value="Methionine synthase"/>
    <property type="match status" value="1"/>
</dbReference>
<evidence type="ECO:0000256" key="9">
    <source>
        <dbReference type="ARBA" id="ARBA00022679"/>
    </source>
</evidence>
<evidence type="ECO:0000256" key="11">
    <source>
        <dbReference type="ARBA" id="ARBA00022723"/>
    </source>
</evidence>
<proteinExistence type="inferred from homology"/>
<feature type="domain" description="B12-binding" evidence="24">
    <location>
        <begin position="2324"/>
        <end position="2459"/>
    </location>
</feature>
<dbReference type="InterPro" id="IPR000489">
    <property type="entry name" value="Pterin-binding_dom"/>
</dbReference>
<evidence type="ECO:0000256" key="3">
    <source>
        <dbReference type="ARBA" id="ARBA00005178"/>
    </source>
</evidence>
<dbReference type="Pfam" id="PF02607">
    <property type="entry name" value="B12-binding_2"/>
    <property type="match status" value="1"/>
</dbReference>
<dbReference type="InterPro" id="IPR036724">
    <property type="entry name" value="Cobalamin-bd_sf"/>
</dbReference>
<feature type="binding site" evidence="18">
    <location>
        <position position="454"/>
    </location>
    <ligand>
        <name>Zn(2+)</name>
        <dbReference type="ChEBI" id="CHEBI:29105"/>
    </ligand>
</feature>
<dbReference type="Pfam" id="PF02574">
    <property type="entry name" value="S-methyl_trans"/>
    <property type="match status" value="3"/>
</dbReference>
<dbReference type="GO" id="GO:0031419">
    <property type="term" value="F:cobalamin binding"/>
    <property type="evidence" value="ECO:0007669"/>
    <property type="project" value="UniProtKB-KW"/>
</dbReference>
<feature type="domain" description="Pterin-binding" evidence="22">
    <location>
        <begin position="1911"/>
        <end position="2171"/>
    </location>
</feature>
<evidence type="ECO:0000256" key="12">
    <source>
        <dbReference type="ARBA" id="ARBA00022737"/>
    </source>
</evidence>
<evidence type="ECO:0000256" key="7">
    <source>
        <dbReference type="ARBA" id="ARBA00022605"/>
    </source>
</evidence>
<dbReference type="SUPFAM" id="SSF51717">
    <property type="entry name" value="Dihydropteroate synthetase-like"/>
    <property type="match status" value="3"/>
</dbReference>
<dbReference type="FunFam" id="3.20.20.330:FF:000001">
    <property type="entry name" value="Methionine synthase"/>
    <property type="match status" value="3"/>
</dbReference>
<accession>A0A835XMR5</accession>
<dbReference type="InterPro" id="IPR036589">
    <property type="entry name" value="HCY_dom_sf"/>
</dbReference>
<evidence type="ECO:0000256" key="17">
    <source>
        <dbReference type="ARBA" id="ARBA00031040"/>
    </source>
</evidence>
<feature type="binding site" evidence="18">
    <location>
        <position position="1157"/>
    </location>
    <ligand>
        <name>Zn(2+)</name>
        <dbReference type="ChEBI" id="CHEBI:29105"/>
    </ligand>
</feature>
<dbReference type="PANTHER" id="PTHR45833:SF1">
    <property type="entry name" value="METHIONINE SYNTHASE"/>
    <property type="match status" value="1"/>
</dbReference>
<dbReference type="InterPro" id="IPR050554">
    <property type="entry name" value="Met_Synthase/Corrinoid"/>
</dbReference>
<dbReference type="SUPFAM" id="SSF47644">
    <property type="entry name" value="Methionine synthase domain"/>
    <property type="match status" value="1"/>
</dbReference>
<evidence type="ECO:0000256" key="6">
    <source>
        <dbReference type="ARBA" id="ARBA00022603"/>
    </source>
</evidence>
<keyword evidence="13 18" id="KW-0862">Zinc</keyword>
<gene>
    <name evidence="26" type="ORF">HYH03_015149</name>
</gene>
<evidence type="ECO:0000259" key="24">
    <source>
        <dbReference type="PROSITE" id="PS51332"/>
    </source>
</evidence>
<evidence type="ECO:0000259" key="23">
    <source>
        <dbReference type="PROSITE" id="PS50974"/>
    </source>
</evidence>
<dbReference type="PROSITE" id="PS50970">
    <property type="entry name" value="HCY"/>
    <property type="match status" value="3"/>
</dbReference>
<dbReference type="InterPro" id="IPR006158">
    <property type="entry name" value="Cobalamin-bd"/>
</dbReference>
<evidence type="ECO:0000256" key="16">
    <source>
        <dbReference type="ARBA" id="ARBA00030163"/>
    </source>
</evidence>
<feature type="domain" description="B12-binding N-terminal" evidence="25">
    <location>
        <begin position="2220"/>
        <end position="2316"/>
    </location>
</feature>
<comment type="similarity">
    <text evidence="4">Belongs to the vitamin-B12 dependent methionine synthase family.</text>
</comment>
<organism evidence="26 27">
    <name type="scientific">Edaphochlamys debaryana</name>
    <dbReference type="NCBI Taxonomy" id="47281"/>
    <lineage>
        <taxon>Eukaryota</taxon>
        <taxon>Viridiplantae</taxon>
        <taxon>Chlorophyta</taxon>
        <taxon>core chlorophytes</taxon>
        <taxon>Chlorophyceae</taxon>
        <taxon>CS clade</taxon>
        <taxon>Chlamydomonadales</taxon>
        <taxon>Chlamydomonadales incertae sedis</taxon>
        <taxon>Edaphochlamys</taxon>
    </lineage>
</organism>
<dbReference type="SMART" id="SM01018">
    <property type="entry name" value="B12-binding_2"/>
    <property type="match status" value="1"/>
</dbReference>
<evidence type="ECO:0000259" key="21">
    <source>
        <dbReference type="PROSITE" id="PS50970"/>
    </source>
</evidence>
<dbReference type="InterPro" id="IPR037010">
    <property type="entry name" value="VitB12-dep_Met_synth_activ_sf"/>
</dbReference>
<dbReference type="Pfam" id="PF02310">
    <property type="entry name" value="B12-binding"/>
    <property type="match status" value="1"/>
</dbReference>
<feature type="domain" description="AdoMet activation" evidence="23">
    <location>
        <begin position="2477"/>
        <end position="2815"/>
    </location>
</feature>
<reference evidence="26" key="1">
    <citation type="journal article" date="2020" name="bioRxiv">
        <title>Comparative genomics of Chlamydomonas.</title>
        <authorList>
            <person name="Craig R.J."/>
            <person name="Hasan A.R."/>
            <person name="Ness R.W."/>
            <person name="Keightley P.D."/>
        </authorList>
    </citation>
    <scope>NUCLEOTIDE SEQUENCE</scope>
    <source>
        <strain evidence="26">CCAP 11/70</strain>
    </source>
</reference>
<keyword evidence="6 19" id="KW-0489">Methyltransferase</keyword>
<feature type="domain" description="Hcy-binding" evidence="21">
    <location>
        <begin position="849"/>
        <end position="1172"/>
    </location>
</feature>
<dbReference type="InterPro" id="IPR033706">
    <property type="entry name" value="Met_synthase_B12-bd"/>
</dbReference>
<dbReference type="NCBIfam" id="NF007024">
    <property type="entry name" value="PRK09490.1"/>
    <property type="match status" value="1"/>
</dbReference>
<keyword evidence="7" id="KW-0028">Amino-acid biosynthesis</keyword>
<dbReference type="GO" id="GO:0005829">
    <property type="term" value="C:cytosol"/>
    <property type="evidence" value="ECO:0007669"/>
    <property type="project" value="TreeGrafter"/>
</dbReference>
<dbReference type="Gene3D" id="3.20.20.330">
    <property type="entry name" value="Homocysteine-binding-like domain"/>
    <property type="match status" value="3"/>
</dbReference>
<keyword evidence="27" id="KW-1185">Reference proteome</keyword>
<feature type="domain" description="Pterin-binding" evidence="22">
    <location>
        <begin position="505"/>
        <end position="765"/>
    </location>
</feature>
<evidence type="ECO:0000256" key="19">
    <source>
        <dbReference type="PROSITE-ProRule" id="PRU00346"/>
    </source>
</evidence>
<evidence type="ECO:0000256" key="4">
    <source>
        <dbReference type="ARBA" id="ARBA00010398"/>
    </source>
</evidence>
<feature type="binding site" evidence="18">
    <location>
        <position position="1861"/>
    </location>
    <ligand>
        <name>Zn(2+)</name>
        <dbReference type="ChEBI" id="CHEBI:29105"/>
    </ligand>
</feature>
<evidence type="ECO:0000259" key="22">
    <source>
        <dbReference type="PROSITE" id="PS50972"/>
    </source>
</evidence>
<dbReference type="InterPro" id="IPR004223">
    <property type="entry name" value="VitB12-dep_Met_synth_activ_dom"/>
</dbReference>
<feature type="domain" description="Hcy-binding" evidence="21">
    <location>
        <begin position="146"/>
        <end position="469"/>
    </location>
</feature>
<dbReference type="PROSITE" id="PS51337">
    <property type="entry name" value="B12_BINDING_NTER"/>
    <property type="match status" value="1"/>
</dbReference>
<feature type="binding site" evidence="18">
    <location>
        <position position="1094"/>
    </location>
    <ligand>
        <name>Zn(2+)</name>
        <dbReference type="ChEBI" id="CHEBI:29105"/>
    </ligand>
</feature>
<dbReference type="GO" id="GO:0008705">
    <property type="term" value="F:methionine synthase activity"/>
    <property type="evidence" value="ECO:0007669"/>
    <property type="project" value="UniProtKB-EC"/>
</dbReference>
<comment type="cofactor">
    <cofactor evidence="1 18">
        <name>Zn(2+)</name>
        <dbReference type="ChEBI" id="CHEBI:29105"/>
    </cofactor>
</comment>
<dbReference type="GO" id="GO:0050667">
    <property type="term" value="P:homocysteine metabolic process"/>
    <property type="evidence" value="ECO:0007669"/>
    <property type="project" value="TreeGrafter"/>
</dbReference>
<dbReference type="PANTHER" id="PTHR45833">
    <property type="entry name" value="METHIONINE SYNTHASE"/>
    <property type="match status" value="1"/>
</dbReference>
<dbReference type="GO" id="GO:0032259">
    <property type="term" value="P:methylation"/>
    <property type="evidence" value="ECO:0007669"/>
    <property type="project" value="UniProtKB-KW"/>
</dbReference>
<evidence type="ECO:0000256" key="15">
    <source>
        <dbReference type="ARBA" id="ARBA00023285"/>
    </source>
</evidence>
<dbReference type="PROSITE" id="PS51332">
    <property type="entry name" value="B12_BINDING"/>
    <property type="match status" value="1"/>
</dbReference>
<keyword evidence="11 18" id="KW-0479">Metal-binding</keyword>
<dbReference type="PROSITE" id="PS50972">
    <property type="entry name" value="PTERIN_BINDING"/>
    <property type="match status" value="3"/>
</dbReference>
<dbReference type="Gene3D" id="3.40.50.280">
    <property type="entry name" value="Cobalamin-binding domain"/>
    <property type="match status" value="1"/>
</dbReference>